<evidence type="ECO:0000259" key="5">
    <source>
        <dbReference type="Pfam" id="PF25917"/>
    </source>
</evidence>
<feature type="domain" description="Multidrug resistance protein MdtA-like barrel-sandwich hybrid" evidence="5">
    <location>
        <begin position="64"/>
        <end position="182"/>
    </location>
</feature>
<comment type="similarity">
    <text evidence="2">Belongs to the membrane fusion protein (MFP) (TC 8.A.1) family.</text>
</comment>
<comment type="subcellular location">
    <subcellularLocation>
        <location evidence="1">Cell envelope</location>
    </subcellularLocation>
</comment>
<evidence type="ECO:0000259" key="6">
    <source>
        <dbReference type="Pfam" id="PF25967"/>
    </source>
</evidence>
<dbReference type="InterPro" id="IPR006143">
    <property type="entry name" value="RND_pump_MFP"/>
</dbReference>
<dbReference type="PANTHER" id="PTHR30469:SF20">
    <property type="entry name" value="EFFLUX RND TRANSPORTER PERIPLASMIC ADAPTOR SUBUNIT"/>
    <property type="match status" value="1"/>
</dbReference>
<dbReference type="Gene3D" id="2.40.420.20">
    <property type="match status" value="1"/>
</dbReference>
<keyword evidence="8" id="KW-1185">Reference proteome</keyword>
<protein>
    <submittedName>
        <fullName evidence="7">Efflux RND transporter periplasmic adaptor subunit</fullName>
    </submittedName>
</protein>
<dbReference type="SUPFAM" id="SSF111369">
    <property type="entry name" value="HlyD-like secretion proteins"/>
    <property type="match status" value="1"/>
</dbReference>
<name>A0ABW3KH99_9GAMM</name>
<feature type="domain" description="Multidrug resistance protein MdtA-like C-terminal permuted SH3" evidence="6">
    <location>
        <begin position="281"/>
        <end position="340"/>
    </location>
</feature>
<dbReference type="Gene3D" id="2.40.30.170">
    <property type="match status" value="1"/>
</dbReference>
<evidence type="ECO:0000256" key="3">
    <source>
        <dbReference type="ARBA" id="ARBA00022448"/>
    </source>
</evidence>
<sequence>MRLKNYVGLFSGILLLSALSGCGEQEEAVEPVEVSRPVSMITVGAGDASSGLRFPGRVRAVQRAELAFNVPGRLIELPVQEGQRVAKGDLVATLDGENYQIVLASAQAEYNKARTDYNRVLKIWKQSQAVAKAEVDQKLTAMEVARSHYLSAKKDADDTRLTAPFSGVITKRQVENFSNVQAKEPIVSLQDLNNLEIVINVPERVVRNQPKQVAGYAIFAGHTEHPLPVTLKSFSSESDSQTQSYEAVLALEPGYEITVLPGMSVDIIPKDEQTAESDGLVSVPLKAIYASGDSETSVWVVDQDESRVSLRAVELGEVMGTEVVVQSGLNSGEQIVTAGVSQLRENMLVRPL</sequence>
<dbReference type="Gene3D" id="2.40.50.100">
    <property type="match status" value="1"/>
</dbReference>
<feature type="chain" id="PRO_5045497351" evidence="4">
    <location>
        <begin position="21"/>
        <end position="352"/>
    </location>
</feature>
<evidence type="ECO:0000256" key="4">
    <source>
        <dbReference type="SAM" id="SignalP"/>
    </source>
</evidence>
<evidence type="ECO:0000256" key="2">
    <source>
        <dbReference type="ARBA" id="ARBA00009477"/>
    </source>
</evidence>
<accession>A0ABW3KH99</accession>
<dbReference type="NCBIfam" id="TIGR01730">
    <property type="entry name" value="RND_mfp"/>
    <property type="match status" value="1"/>
</dbReference>
<evidence type="ECO:0000256" key="1">
    <source>
        <dbReference type="ARBA" id="ARBA00004196"/>
    </source>
</evidence>
<evidence type="ECO:0000313" key="8">
    <source>
        <dbReference type="Proteomes" id="UP001597048"/>
    </source>
</evidence>
<dbReference type="InterPro" id="IPR058625">
    <property type="entry name" value="MdtA-like_BSH"/>
</dbReference>
<evidence type="ECO:0000313" key="7">
    <source>
        <dbReference type="EMBL" id="MFD1007626.1"/>
    </source>
</evidence>
<dbReference type="Proteomes" id="UP001597048">
    <property type="component" value="Unassembled WGS sequence"/>
</dbReference>
<keyword evidence="3" id="KW-0813">Transport</keyword>
<dbReference type="RefSeq" id="WP_379557615.1">
    <property type="nucleotide sequence ID" value="NZ_JBHTJS010000015.1"/>
</dbReference>
<dbReference type="Pfam" id="PF25917">
    <property type="entry name" value="BSH_RND"/>
    <property type="match status" value="1"/>
</dbReference>
<proteinExistence type="inferred from homology"/>
<dbReference type="Pfam" id="PF25967">
    <property type="entry name" value="RND-MFP_C"/>
    <property type="match status" value="1"/>
</dbReference>
<gene>
    <name evidence="7" type="ORF">ACFQ1C_05610</name>
</gene>
<dbReference type="PANTHER" id="PTHR30469">
    <property type="entry name" value="MULTIDRUG RESISTANCE PROTEIN MDTA"/>
    <property type="match status" value="1"/>
</dbReference>
<keyword evidence="4" id="KW-0732">Signal</keyword>
<feature type="signal peptide" evidence="4">
    <location>
        <begin position="1"/>
        <end position="20"/>
    </location>
</feature>
<organism evidence="7 8">
    <name type="scientific">Oceanisphaera ostreae</name>
    <dbReference type="NCBI Taxonomy" id="914151"/>
    <lineage>
        <taxon>Bacteria</taxon>
        <taxon>Pseudomonadati</taxon>
        <taxon>Pseudomonadota</taxon>
        <taxon>Gammaproteobacteria</taxon>
        <taxon>Aeromonadales</taxon>
        <taxon>Aeromonadaceae</taxon>
        <taxon>Oceanisphaera</taxon>
    </lineage>
</organism>
<dbReference type="Gene3D" id="1.10.287.470">
    <property type="entry name" value="Helix hairpin bin"/>
    <property type="match status" value="1"/>
</dbReference>
<dbReference type="PROSITE" id="PS51257">
    <property type="entry name" value="PROKAR_LIPOPROTEIN"/>
    <property type="match status" value="1"/>
</dbReference>
<dbReference type="InterPro" id="IPR058627">
    <property type="entry name" value="MdtA-like_C"/>
</dbReference>
<dbReference type="EMBL" id="JBHTJS010000015">
    <property type="protein sequence ID" value="MFD1007626.1"/>
    <property type="molecule type" value="Genomic_DNA"/>
</dbReference>
<reference evidence="8" key="1">
    <citation type="journal article" date="2019" name="Int. J. Syst. Evol. Microbiol.">
        <title>The Global Catalogue of Microorganisms (GCM) 10K type strain sequencing project: providing services to taxonomists for standard genome sequencing and annotation.</title>
        <authorList>
            <consortium name="The Broad Institute Genomics Platform"/>
            <consortium name="The Broad Institute Genome Sequencing Center for Infectious Disease"/>
            <person name="Wu L."/>
            <person name="Ma J."/>
        </authorList>
    </citation>
    <scope>NUCLEOTIDE SEQUENCE [LARGE SCALE GENOMIC DNA]</scope>
    <source>
        <strain evidence="8">CCUG 60525</strain>
    </source>
</reference>
<comment type="caution">
    <text evidence="7">The sequence shown here is derived from an EMBL/GenBank/DDBJ whole genome shotgun (WGS) entry which is preliminary data.</text>
</comment>